<dbReference type="Gene3D" id="3.30.450.20">
    <property type="entry name" value="PAS domain"/>
    <property type="match status" value="6"/>
</dbReference>
<dbReference type="InterPro" id="IPR000700">
    <property type="entry name" value="PAS-assoc_C"/>
</dbReference>
<dbReference type="Gene3D" id="2.10.70.100">
    <property type="match status" value="1"/>
</dbReference>
<keyword evidence="4" id="KW-0808">Transferase</keyword>
<dbReference type="InterPro" id="IPR001789">
    <property type="entry name" value="Sig_transdc_resp-reg_receiver"/>
</dbReference>
<dbReference type="SMART" id="SM00387">
    <property type="entry name" value="HATPase_c"/>
    <property type="match status" value="1"/>
</dbReference>
<keyword evidence="3 6" id="KW-0597">Phosphoprotein</keyword>
<evidence type="ECO:0000256" key="4">
    <source>
        <dbReference type="ARBA" id="ARBA00022679"/>
    </source>
</evidence>
<dbReference type="InterPro" id="IPR005467">
    <property type="entry name" value="His_kinase_dom"/>
</dbReference>
<dbReference type="Gene3D" id="3.40.50.2300">
    <property type="match status" value="1"/>
</dbReference>
<dbReference type="NCBIfam" id="TIGR00229">
    <property type="entry name" value="sensory_box"/>
    <property type="match status" value="6"/>
</dbReference>
<protein>
    <recommendedName>
        <fullName evidence="2">histidine kinase</fullName>
        <ecNumber evidence="2">2.7.13.3</ecNumber>
    </recommendedName>
</protein>
<dbReference type="PROSITE" id="PS50112">
    <property type="entry name" value="PAS"/>
    <property type="match status" value="4"/>
</dbReference>
<feature type="domain" description="PAS" evidence="9">
    <location>
        <begin position="155"/>
        <end position="226"/>
    </location>
</feature>
<feature type="domain" description="PAS" evidence="9">
    <location>
        <begin position="405"/>
        <end position="478"/>
    </location>
</feature>
<feature type="domain" description="PAS" evidence="9">
    <location>
        <begin position="534"/>
        <end position="604"/>
    </location>
</feature>
<dbReference type="GO" id="GO:0000155">
    <property type="term" value="F:phosphorelay sensor kinase activity"/>
    <property type="evidence" value="ECO:0007669"/>
    <property type="project" value="InterPro"/>
</dbReference>
<dbReference type="InterPro" id="IPR003661">
    <property type="entry name" value="HisK_dim/P_dom"/>
</dbReference>
<keyword evidence="12" id="KW-1185">Reference proteome</keyword>
<dbReference type="PROSITE" id="PS50113">
    <property type="entry name" value="PAC"/>
    <property type="match status" value="4"/>
</dbReference>
<dbReference type="Pfam" id="PF02518">
    <property type="entry name" value="HATPase_c"/>
    <property type="match status" value="1"/>
</dbReference>
<dbReference type="SUPFAM" id="SSF52172">
    <property type="entry name" value="CheY-like"/>
    <property type="match status" value="1"/>
</dbReference>
<sequence>MPKKPTYEELEQRVIELESAASEWKRAFDDLRRSRLLLQSSIESPKDVIILSLDSEYCYLYFNEAHSQIMRHVYGSKPKIGDCIFDHMKGSADIETVKQHYDRALSGEGHVAINQYGDGQLRYFYEVRYNPIYDESDKILGVSAFAQNITERKQAEEELSQIFSMSLDLICIADINTATFMKVNPSFTEILGHSEKELLERPFMDFVHPDDMDATRAVIEQKLKSGAKVIDFENRYRCKDGSYRWLSWVSHPIPEQGVTYAVGRDVTESKLQVAELNKNKALLDATGRMAKVGGWELDADSLTVTWTDETYRIHELPLGEKPSLQDAIHFFHPEDRPKLEQSIQNALDRGAPYDMELRFITAKGNHLWTRTICEPEVVDGKVVRLKGTFHDITDRKHAERMLKNSEERYRRLTENSPDIVYRMSLPDGKYEYISPAVSTVFGYPPETWYENPAFIRDIIHPDWRSYLEKQWELLRNGQVPKTYEYQIVHKNGDIRWMNQRNVPVKDNNGRLIAIEAIITDITEQKRADEVIRESEERYRLIAEKTMDIIWTMNLNLDFTYVNPAIKTTFGYTATEWIGSNLQDHCDKYNFEMMAQIIVEELEKGTDHSGVIFEATMLKKNGDAIPVEIHGQILFDESGKPFSLQGITRDITERREAEAALRTSEKRLRAALDASPFPIVLVDANDDIVHYWSRSAQDLFGHTAPTAAEWYELAYPDPDYRAQVIERWKPCLDIARESGQPVNTGEYRVTCKDGTVRLCEIYATFITEGLVVSFNDITETRMSQEKEATLQAQLNQAQKIESIGRLAGGVAHDFNNMLSVILGHAEMALDQIEESSPLSNDLIEIQSAAKRSAELTRQLLAFARRQTISPKNLDLNATVESMLRMLGRLIGEDIDLSWLPGKNLHTVKMDPTQLDQLLANLCVNARDAIEGVGKVTIETCNVSFDQNYCNDHLGFKPGEYVCLSVSDNGCGMDKDTCANVFEPFFTTKKTGEGTGLGLATVYGIVKQNYGFINVYSEPGEGTTFRIYLPRHDSLAQNIDGSKKDVIKEGSGETILLVEDEAAIMRMGKAMLEKLGYKVLPSDNPMDALTIAQEYPGEIHALITDVVMPEMNGRNLAKRLQSSNPALKVLYMSGYTANVIAHHGTLDDGVHFLQKPFSKAQIASAIKRVLEPENE</sequence>
<comment type="catalytic activity">
    <reaction evidence="1">
        <text>ATP + protein L-histidine = ADP + protein N-phospho-L-histidine.</text>
        <dbReference type="EC" id="2.7.13.3"/>
    </reaction>
</comment>
<name>A0A1M6N7V3_9BACT</name>
<dbReference type="InterPro" id="IPR004358">
    <property type="entry name" value="Sig_transdc_His_kin-like_C"/>
</dbReference>
<dbReference type="AlphaFoldDB" id="A0A1M6N7V3"/>
<dbReference type="InterPro" id="IPR052162">
    <property type="entry name" value="Sensor_kinase/Photoreceptor"/>
</dbReference>
<dbReference type="Proteomes" id="UP000183994">
    <property type="component" value="Unassembled WGS sequence"/>
</dbReference>
<gene>
    <name evidence="11" type="ORF">SAMN02745216_02544</name>
</gene>
<evidence type="ECO:0000259" key="10">
    <source>
        <dbReference type="PROSITE" id="PS50113"/>
    </source>
</evidence>
<dbReference type="Pfam" id="PF13188">
    <property type="entry name" value="PAS_8"/>
    <property type="match status" value="1"/>
</dbReference>
<dbReference type="SMART" id="SM00091">
    <property type="entry name" value="PAS"/>
    <property type="match status" value="5"/>
</dbReference>
<feature type="domain" description="PAC" evidence="10">
    <location>
        <begin position="107"/>
        <end position="161"/>
    </location>
</feature>
<feature type="modified residue" description="4-aspartylphosphate" evidence="6">
    <location>
        <position position="1103"/>
    </location>
</feature>
<dbReference type="SUPFAM" id="SSF55785">
    <property type="entry name" value="PYP-like sensor domain (PAS domain)"/>
    <property type="match status" value="6"/>
</dbReference>
<organism evidence="11 12">
    <name type="scientific">Desulfatibacillum alkenivorans DSM 16219</name>
    <dbReference type="NCBI Taxonomy" id="1121393"/>
    <lineage>
        <taxon>Bacteria</taxon>
        <taxon>Pseudomonadati</taxon>
        <taxon>Thermodesulfobacteriota</taxon>
        <taxon>Desulfobacteria</taxon>
        <taxon>Desulfobacterales</taxon>
        <taxon>Desulfatibacillaceae</taxon>
        <taxon>Desulfatibacillum</taxon>
    </lineage>
</organism>
<dbReference type="EMBL" id="FQZU01000014">
    <property type="protein sequence ID" value="SHJ91773.1"/>
    <property type="molecule type" value="Genomic_DNA"/>
</dbReference>
<dbReference type="CDD" id="cd00130">
    <property type="entry name" value="PAS"/>
    <property type="match status" value="5"/>
</dbReference>
<dbReference type="InterPro" id="IPR036890">
    <property type="entry name" value="HATPase_C_sf"/>
</dbReference>
<feature type="domain" description="Histidine kinase" evidence="7">
    <location>
        <begin position="808"/>
        <end position="1031"/>
    </location>
</feature>
<dbReference type="PROSITE" id="PS50109">
    <property type="entry name" value="HIS_KIN"/>
    <property type="match status" value="1"/>
</dbReference>
<dbReference type="SMART" id="SM00086">
    <property type="entry name" value="PAC"/>
    <property type="match status" value="6"/>
</dbReference>
<dbReference type="EC" id="2.7.13.3" evidence="2"/>
<evidence type="ECO:0000259" key="8">
    <source>
        <dbReference type="PROSITE" id="PS50110"/>
    </source>
</evidence>
<dbReference type="PANTHER" id="PTHR43304:SF1">
    <property type="entry name" value="PAC DOMAIN-CONTAINING PROTEIN"/>
    <property type="match status" value="1"/>
</dbReference>
<dbReference type="PRINTS" id="PR00344">
    <property type="entry name" value="BCTRLSENSOR"/>
</dbReference>
<dbReference type="Pfam" id="PF08447">
    <property type="entry name" value="PAS_3"/>
    <property type="match status" value="3"/>
</dbReference>
<evidence type="ECO:0000256" key="2">
    <source>
        <dbReference type="ARBA" id="ARBA00012438"/>
    </source>
</evidence>
<evidence type="ECO:0000256" key="5">
    <source>
        <dbReference type="ARBA" id="ARBA00022777"/>
    </source>
</evidence>
<proteinExistence type="predicted"/>
<dbReference type="SMART" id="SM00448">
    <property type="entry name" value="REC"/>
    <property type="match status" value="1"/>
</dbReference>
<evidence type="ECO:0000313" key="12">
    <source>
        <dbReference type="Proteomes" id="UP000183994"/>
    </source>
</evidence>
<keyword evidence="5" id="KW-0418">Kinase</keyword>
<dbReference type="PROSITE" id="PS50110">
    <property type="entry name" value="RESPONSE_REGULATORY"/>
    <property type="match status" value="1"/>
</dbReference>
<reference evidence="12" key="1">
    <citation type="submission" date="2016-11" db="EMBL/GenBank/DDBJ databases">
        <authorList>
            <person name="Varghese N."/>
            <person name="Submissions S."/>
        </authorList>
    </citation>
    <scope>NUCLEOTIDE SEQUENCE [LARGE SCALE GENOMIC DNA]</scope>
    <source>
        <strain evidence="12">DSM 16219</strain>
    </source>
</reference>
<evidence type="ECO:0000256" key="1">
    <source>
        <dbReference type="ARBA" id="ARBA00000085"/>
    </source>
</evidence>
<dbReference type="InterPro" id="IPR011006">
    <property type="entry name" value="CheY-like_superfamily"/>
</dbReference>
<dbReference type="InterPro" id="IPR036097">
    <property type="entry name" value="HisK_dim/P_sf"/>
</dbReference>
<dbReference type="SUPFAM" id="SSF55874">
    <property type="entry name" value="ATPase domain of HSP90 chaperone/DNA topoisomerase II/histidine kinase"/>
    <property type="match status" value="1"/>
</dbReference>
<dbReference type="STRING" id="1121393.SAMN02745216_02544"/>
<dbReference type="Pfam" id="PF00512">
    <property type="entry name" value="HisKA"/>
    <property type="match status" value="1"/>
</dbReference>
<dbReference type="Gene3D" id="1.10.287.130">
    <property type="match status" value="1"/>
</dbReference>
<evidence type="ECO:0000313" key="11">
    <source>
        <dbReference type="EMBL" id="SHJ91773.1"/>
    </source>
</evidence>
<feature type="domain" description="PAC" evidence="10">
    <location>
        <begin position="353"/>
        <end position="404"/>
    </location>
</feature>
<dbReference type="Gene3D" id="3.30.565.10">
    <property type="entry name" value="Histidine kinase-like ATPase, C-terminal domain"/>
    <property type="match status" value="1"/>
</dbReference>
<feature type="domain" description="Response regulatory" evidence="8">
    <location>
        <begin position="1052"/>
        <end position="1168"/>
    </location>
</feature>
<accession>A0A1M6N7V3</accession>
<dbReference type="InterPro" id="IPR013656">
    <property type="entry name" value="PAS_4"/>
</dbReference>
<feature type="domain" description="PAC" evidence="10">
    <location>
        <begin position="610"/>
        <end position="662"/>
    </location>
</feature>
<dbReference type="PANTHER" id="PTHR43304">
    <property type="entry name" value="PHYTOCHROME-LIKE PROTEIN CPH1"/>
    <property type="match status" value="1"/>
</dbReference>
<dbReference type="RefSeq" id="WP_073476352.1">
    <property type="nucleotide sequence ID" value="NZ_FQZU01000014.1"/>
</dbReference>
<evidence type="ECO:0000256" key="6">
    <source>
        <dbReference type="PROSITE-ProRule" id="PRU00169"/>
    </source>
</evidence>
<feature type="domain" description="PAS" evidence="9">
    <location>
        <begin position="663"/>
        <end position="702"/>
    </location>
</feature>
<dbReference type="CDD" id="cd00082">
    <property type="entry name" value="HisKA"/>
    <property type="match status" value="1"/>
</dbReference>
<dbReference type="SUPFAM" id="SSF47384">
    <property type="entry name" value="Homodimeric domain of signal transducing histidine kinase"/>
    <property type="match status" value="1"/>
</dbReference>
<dbReference type="InterPro" id="IPR001610">
    <property type="entry name" value="PAC"/>
</dbReference>
<evidence type="ECO:0000259" key="7">
    <source>
        <dbReference type="PROSITE" id="PS50109"/>
    </source>
</evidence>
<dbReference type="InterPro" id="IPR035965">
    <property type="entry name" value="PAS-like_dom_sf"/>
</dbReference>
<dbReference type="InterPro" id="IPR000014">
    <property type="entry name" value="PAS"/>
</dbReference>
<dbReference type="Pfam" id="PF13426">
    <property type="entry name" value="PAS_9"/>
    <property type="match status" value="1"/>
</dbReference>
<dbReference type="OrthoDB" id="9806821at2"/>
<dbReference type="InterPro" id="IPR003594">
    <property type="entry name" value="HATPase_dom"/>
</dbReference>
<feature type="domain" description="PAC" evidence="10">
    <location>
        <begin position="481"/>
        <end position="533"/>
    </location>
</feature>
<evidence type="ECO:0000259" key="9">
    <source>
        <dbReference type="PROSITE" id="PS50112"/>
    </source>
</evidence>
<dbReference type="Pfam" id="PF08448">
    <property type="entry name" value="PAS_4"/>
    <property type="match status" value="1"/>
</dbReference>
<dbReference type="SMART" id="SM00388">
    <property type="entry name" value="HisKA"/>
    <property type="match status" value="1"/>
</dbReference>
<dbReference type="InterPro" id="IPR013655">
    <property type="entry name" value="PAS_fold_3"/>
</dbReference>
<evidence type="ECO:0000256" key="3">
    <source>
        <dbReference type="ARBA" id="ARBA00022553"/>
    </source>
</evidence>
<dbReference type="Pfam" id="PF00072">
    <property type="entry name" value="Response_reg"/>
    <property type="match status" value="1"/>
</dbReference>